<gene>
    <name evidence="7" type="ORF">DKT68_05985</name>
</gene>
<dbReference type="InterPro" id="IPR003594">
    <property type="entry name" value="HATPase_dom"/>
</dbReference>
<dbReference type="EC" id="2.7.13.3" evidence="2"/>
<dbReference type="SMART" id="SM00387">
    <property type="entry name" value="HATPase_c"/>
    <property type="match status" value="1"/>
</dbReference>
<keyword evidence="3" id="KW-0808">Transferase</keyword>
<accession>A0A317DF03</accession>
<dbReference type="GO" id="GO:0000160">
    <property type="term" value="P:phosphorelay signal transduction system"/>
    <property type="evidence" value="ECO:0007669"/>
    <property type="project" value="UniProtKB-KW"/>
</dbReference>
<organism evidence="7 8">
    <name type="scientific">Micromonospora acroterricola</name>
    <dbReference type="NCBI Taxonomy" id="2202421"/>
    <lineage>
        <taxon>Bacteria</taxon>
        <taxon>Bacillati</taxon>
        <taxon>Actinomycetota</taxon>
        <taxon>Actinomycetes</taxon>
        <taxon>Micromonosporales</taxon>
        <taxon>Micromonosporaceae</taxon>
        <taxon>Micromonospora</taxon>
    </lineage>
</organism>
<dbReference type="AlphaFoldDB" id="A0A317DF03"/>
<dbReference type="PROSITE" id="PS50109">
    <property type="entry name" value="HIS_KIN"/>
    <property type="match status" value="1"/>
</dbReference>
<evidence type="ECO:0000256" key="4">
    <source>
        <dbReference type="ARBA" id="ARBA00022777"/>
    </source>
</evidence>
<keyword evidence="8" id="KW-1185">Reference proteome</keyword>
<feature type="domain" description="Histidine kinase" evidence="6">
    <location>
        <begin position="103"/>
        <end position="189"/>
    </location>
</feature>
<evidence type="ECO:0000313" key="7">
    <source>
        <dbReference type="EMBL" id="PWR11303.1"/>
    </source>
</evidence>
<keyword evidence="5" id="KW-0902">Two-component regulatory system</keyword>
<evidence type="ECO:0000313" key="8">
    <source>
        <dbReference type="Proteomes" id="UP000245410"/>
    </source>
</evidence>
<sequence>MSVAAAPTRACPVDAARRLTGGCRTLTGMGRFARWHRMARAQGHRLREALRGPEEPDLSTGPPPSLNRLDALVEGFAAGQPVHWTLAGPPRPLPGAVDVAAYRIIEESLTNARRHAPGARVAVRLRYDAEGITIEVRDEGAGPAAGGSPGAGRGLLGVRRRAERIGGSFTAGPRPGGGFTVRAVLPAPEEMAE</sequence>
<evidence type="ECO:0000256" key="5">
    <source>
        <dbReference type="ARBA" id="ARBA00023012"/>
    </source>
</evidence>
<dbReference type="PANTHER" id="PTHR24421:SF10">
    <property type="entry name" value="NITRATE_NITRITE SENSOR PROTEIN NARQ"/>
    <property type="match status" value="1"/>
</dbReference>
<dbReference type="PRINTS" id="PR00344">
    <property type="entry name" value="BCTRLSENSOR"/>
</dbReference>
<proteinExistence type="predicted"/>
<dbReference type="InterPro" id="IPR005467">
    <property type="entry name" value="His_kinase_dom"/>
</dbReference>
<dbReference type="PANTHER" id="PTHR24421">
    <property type="entry name" value="NITRATE/NITRITE SENSOR PROTEIN NARX-RELATED"/>
    <property type="match status" value="1"/>
</dbReference>
<dbReference type="CDD" id="cd16917">
    <property type="entry name" value="HATPase_UhpB-NarQ-NarX-like"/>
    <property type="match status" value="1"/>
</dbReference>
<dbReference type="EMBL" id="QGKR01000138">
    <property type="protein sequence ID" value="PWR11303.1"/>
    <property type="molecule type" value="Genomic_DNA"/>
</dbReference>
<dbReference type="Pfam" id="PF02518">
    <property type="entry name" value="HATPase_c"/>
    <property type="match status" value="1"/>
</dbReference>
<comment type="catalytic activity">
    <reaction evidence="1">
        <text>ATP + protein L-histidine = ADP + protein N-phospho-L-histidine.</text>
        <dbReference type="EC" id="2.7.13.3"/>
    </reaction>
</comment>
<comment type="caution">
    <text evidence="7">The sequence shown here is derived from an EMBL/GenBank/DDBJ whole genome shotgun (WGS) entry which is preliminary data.</text>
</comment>
<dbReference type="InterPro" id="IPR004358">
    <property type="entry name" value="Sig_transdc_His_kin-like_C"/>
</dbReference>
<name>A0A317DF03_9ACTN</name>
<keyword evidence="4" id="KW-0418">Kinase</keyword>
<dbReference type="Proteomes" id="UP000245410">
    <property type="component" value="Unassembled WGS sequence"/>
</dbReference>
<evidence type="ECO:0000256" key="2">
    <source>
        <dbReference type="ARBA" id="ARBA00012438"/>
    </source>
</evidence>
<reference evidence="7 8" key="1">
    <citation type="submission" date="2018-05" db="EMBL/GenBank/DDBJ databases">
        <title>Micromonospora atacamensis sp. nov., a novel actinobacteria isolated from high altitude Atacama Desert soil.</title>
        <authorList>
            <person name="Carro L."/>
            <person name="Golinska P."/>
            <person name="Klenk H.-P."/>
            <person name="Goodfellow M."/>
        </authorList>
    </citation>
    <scope>NUCLEOTIDE SEQUENCE [LARGE SCALE GENOMIC DNA]</scope>
    <source>
        <strain evidence="7 8">5R2A7</strain>
    </source>
</reference>
<dbReference type="GO" id="GO:0004673">
    <property type="term" value="F:protein histidine kinase activity"/>
    <property type="evidence" value="ECO:0007669"/>
    <property type="project" value="UniProtKB-EC"/>
</dbReference>
<dbReference type="InterPro" id="IPR050482">
    <property type="entry name" value="Sensor_HK_TwoCompSys"/>
</dbReference>
<protein>
    <recommendedName>
        <fullName evidence="2">histidine kinase</fullName>
        <ecNumber evidence="2">2.7.13.3</ecNumber>
    </recommendedName>
</protein>
<dbReference type="Gene3D" id="3.30.565.10">
    <property type="entry name" value="Histidine kinase-like ATPase, C-terminal domain"/>
    <property type="match status" value="1"/>
</dbReference>
<evidence type="ECO:0000256" key="3">
    <source>
        <dbReference type="ARBA" id="ARBA00022679"/>
    </source>
</evidence>
<dbReference type="InterPro" id="IPR036890">
    <property type="entry name" value="HATPase_C_sf"/>
</dbReference>
<dbReference type="SUPFAM" id="SSF55874">
    <property type="entry name" value="ATPase domain of HSP90 chaperone/DNA topoisomerase II/histidine kinase"/>
    <property type="match status" value="1"/>
</dbReference>
<evidence type="ECO:0000256" key="1">
    <source>
        <dbReference type="ARBA" id="ARBA00000085"/>
    </source>
</evidence>
<evidence type="ECO:0000259" key="6">
    <source>
        <dbReference type="PROSITE" id="PS50109"/>
    </source>
</evidence>